<dbReference type="InterPro" id="IPR017930">
    <property type="entry name" value="Myb_dom"/>
</dbReference>
<dbReference type="InterPro" id="IPR006447">
    <property type="entry name" value="Myb_dom_plants"/>
</dbReference>
<dbReference type="InterPro" id="IPR001005">
    <property type="entry name" value="SANT/Myb"/>
</dbReference>
<reference evidence="7 8" key="1">
    <citation type="journal article" date="2021" name="Genome Biol.">
        <title>AFLAP: assembly-free linkage analysis pipeline using k-mers from genome sequencing data.</title>
        <authorList>
            <person name="Fletcher K."/>
            <person name="Zhang L."/>
            <person name="Gil J."/>
            <person name="Han R."/>
            <person name="Cavanaugh K."/>
            <person name="Michelmore R."/>
        </authorList>
    </citation>
    <scope>NUCLEOTIDE SEQUENCE [LARGE SCALE GENOMIC DNA]</scope>
    <source>
        <strain evidence="7 8">SF5</strain>
    </source>
</reference>
<keyword evidence="3" id="KW-0539">Nucleus</keyword>
<protein>
    <recommendedName>
        <fullName evidence="9">HTH myb-type domain-containing protein</fullName>
    </recommendedName>
</protein>
<evidence type="ECO:0000259" key="5">
    <source>
        <dbReference type="PROSITE" id="PS50090"/>
    </source>
</evidence>
<dbReference type="SMART" id="SM00717">
    <property type="entry name" value="SANT"/>
    <property type="match status" value="1"/>
</dbReference>
<dbReference type="NCBIfam" id="TIGR01557">
    <property type="entry name" value="myb_SHAQKYF"/>
    <property type="match status" value="1"/>
</dbReference>
<keyword evidence="8" id="KW-1185">Reference proteome</keyword>
<dbReference type="PROSITE" id="PS50090">
    <property type="entry name" value="MYB_LIKE"/>
    <property type="match status" value="1"/>
</dbReference>
<feature type="compositionally biased region" description="Polar residues" evidence="4">
    <location>
        <begin position="51"/>
        <end position="66"/>
    </location>
</feature>
<dbReference type="PANTHER" id="PTHR12802">
    <property type="entry name" value="SWI/SNF COMPLEX-RELATED"/>
    <property type="match status" value="1"/>
</dbReference>
<dbReference type="RefSeq" id="XP_067820405.1">
    <property type="nucleotide sequence ID" value="XM_067961018.1"/>
</dbReference>
<name>A0A976IGH1_BRELC</name>
<feature type="domain" description="Myb-like" evidence="5">
    <location>
        <begin position="128"/>
        <end position="179"/>
    </location>
</feature>
<evidence type="ECO:0000313" key="8">
    <source>
        <dbReference type="Proteomes" id="UP000294530"/>
    </source>
</evidence>
<organism evidence="7 8">
    <name type="scientific">Bremia lactucae</name>
    <name type="common">Lettuce downy mildew</name>
    <dbReference type="NCBI Taxonomy" id="4779"/>
    <lineage>
        <taxon>Eukaryota</taxon>
        <taxon>Sar</taxon>
        <taxon>Stramenopiles</taxon>
        <taxon>Oomycota</taxon>
        <taxon>Peronosporomycetes</taxon>
        <taxon>Peronosporales</taxon>
        <taxon>Peronosporaceae</taxon>
        <taxon>Bremia</taxon>
    </lineage>
</organism>
<feature type="region of interest" description="Disordered" evidence="4">
    <location>
        <begin position="41"/>
        <end position="66"/>
    </location>
</feature>
<dbReference type="InterPro" id="IPR009057">
    <property type="entry name" value="Homeodomain-like_sf"/>
</dbReference>
<feature type="region of interest" description="Disordered" evidence="4">
    <location>
        <begin position="293"/>
        <end position="318"/>
    </location>
</feature>
<accession>A0A976IGH1</accession>
<evidence type="ECO:0000256" key="2">
    <source>
        <dbReference type="ARBA" id="ARBA00023163"/>
    </source>
</evidence>
<evidence type="ECO:0000256" key="1">
    <source>
        <dbReference type="ARBA" id="ARBA00023015"/>
    </source>
</evidence>
<dbReference type="Proteomes" id="UP000294530">
    <property type="component" value="Unassembled WGS sequence"/>
</dbReference>
<keyword evidence="1" id="KW-0805">Transcription regulation</keyword>
<sequence>MYHGVNRPDWQQPGYAVHSSTQSQTGWFPLQDSAQQPQTWNGWLHDAPITNELSPSHQIDSSASMHTTMPAPPYIWTGEPLLQPLQIRGVHSLPNYSRPLSPYDTELLDQTSTNHHQKATRPTLLRRTKQLAIGRWKIEEHHRFLQGLETYQGPAWGEIARLIGTRTSTQVRTHAQKFFTKLARLNQTVPYFEVQIQKERARLVAQGASVTPTAQNPLQQQLATVSPRKRLASTNSSPRQLIKQYKDDGVCDLSAQGASIGEVLISLNEPIVAKMVSQPLLEDNTRLLSMTPLQSFDSLPPTSPRATSDTESLPSMNKLLLGSTSAGASI</sequence>
<dbReference type="KEGG" id="blac:94346689"/>
<keyword evidence="2" id="KW-0804">Transcription</keyword>
<dbReference type="PROSITE" id="PS51294">
    <property type="entry name" value="HTH_MYB"/>
    <property type="match status" value="1"/>
</dbReference>
<dbReference type="Gene3D" id="1.10.10.60">
    <property type="entry name" value="Homeodomain-like"/>
    <property type="match status" value="1"/>
</dbReference>
<gene>
    <name evidence="7" type="ORF">CCR75_002921</name>
</gene>
<dbReference type="CDD" id="cd00167">
    <property type="entry name" value="SANT"/>
    <property type="match status" value="1"/>
</dbReference>
<dbReference type="GeneID" id="94346689"/>
<evidence type="ECO:0008006" key="9">
    <source>
        <dbReference type="Google" id="ProtNLM"/>
    </source>
</evidence>
<feature type="region of interest" description="Disordered" evidence="4">
    <location>
        <begin position="1"/>
        <end position="24"/>
    </location>
</feature>
<dbReference type="PANTHER" id="PTHR12802:SF173">
    <property type="entry name" value="MYB-LIKE PROTEIN K"/>
    <property type="match status" value="1"/>
</dbReference>
<dbReference type="AlphaFoldDB" id="A0A976IGH1"/>
<dbReference type="SUPFAM" id="SSF46689">
    <property type="entry name" value="Homeodomain-like"/>
    <property type="match status" value="1"/>
</dbReference>
<evidence type="ECO:0000313" key="7">
    <source>
        <dbReference type="EMBL" id="TDH70906.1"/>
    </source>
</evidence>
<evidence type="ECO:0000259" key="6">
    <source>
        <dbReference type="PROSITE" id="PS51294"/>
    </source>
</evidence>
<dbReference type="OrthoDB" id="118550at2759"/>
<proteinExistence type="predicted"/>
<dbReference type="GO" id="GO:0003677">
    <property type="term" value="F:DNA binding"/>
    <property type="evidence" value="ECO:0007669"/>
    <property type="project" value="InterPro"/>
</dbReference>
<evidence type="ECO:0000256" key="3">
    <source>
        <dbReference type="ARBA" id="ARBA00023242"/>
    </source>
</evidence>
<feature type="domain" description="HTH myb-type" evidence="6">
    <location>
        <begin position="128"/>
        <end position="183"/>
    </location>
</feature>
<comment type="caution">
    <text evidence="7">The sequence shown here is derived from an EMBL/GenBank/DDBJ whole genome shotgun (WGS) entry which is preliminary data.</text>
</comment>
<evidence type="ECO:0000256" key="4">
    <source>
        <dbReference type="SAM" id="MobiDB-lite"/>
    </source>
</evidence>
<feature type="compositionally biased region" description="Polar residues" evidence="4">
    <location>
        <begin position="304"/>
        <end position="315"/>
    </location>
</feature>
<dbReference type="EMBL" id="SHOA02000001">
    <property type="protein sequence ID" value="TDH70906.1"/>
    <property type="molecule type" value="Genomic_DNA"/>
</dbReference>
<dbReference type="Pfam" id="PF00249">
    <property type="entry name" value="Myb_DNA-binding"/>
    <property type="match status" value="1"/>
</dbReference>